<dbReference type="VEuPathDB" id="AmoebaDB:NfTy_039720"/>
<dbReference type="GeneID" id="68119556"/>
<dbReference type="OrthoDB" id="10259720at2759"/>
<name>A0A6A5C5E1_NAEFO</name>
<feature type="coiled-coil region" evidence="2">
    <location>
        <begin position="141"/>
        <end position="278"/>
    </location>
</feature>
<comment type="caution">
    <text evidence="4">The sequence shown here is derived from an EMBL/GenBank/DDBJ whole genome shotgun (WGS) entry which is preliminary data.</text>
</comment>
<reference evidence="4 5" key="1">
    <citation type="journal article" date="2019" name="Sci. Rep.">
        <title>Nanopore sequencing improves the draft genome of the human pathogenic amoeba Naegleria fowleri.</title>
        <authorList>
            <person name="Liechti N."/>
            <person name="Schurch N."/>
            <person name="Bruggmann R."/>
            <person name="Wittwer M."/>
        </authorList>
    </citation>
    <scope>NUCLEOTIDE SEQUENCE [LARGE SCALE GENOMIC DNA]</scope>
    <source>
        <strain evidence="4 5">ATCC 30894</strain>
    </source>
</reference>
<dbReference type="PANTHER" id="PTHR18962:SF0">
    <property type="entry name" value="COILED-COIL DOMAIN-CONTAINING PROTEIN 39"/>
    <property type="match status" value="1"/>
</dbReference>
<dbReference type="AlphaFoldDB" id="A0A6A5C5E1"/>
<dbReference type="VEuPathDB" id="AmoebaDB:NF0122440"/>
<sequence length="604" mass="70430">MKFLKNKSAKGSSDLNGKRAEKKYLLAEIQKKEEKLANLTQQKEDTMKRMEESQKYMNDLESQSKYVSSLLSAEEAKKKSVEKRLEELKTQLYHQSQELYKERQKEANLVAEIGGTNSQNKNMLSKIAQLDSTVLKQQELLYNIEFQVQQMERRVNRAQGERTEEEKVKLNAQIDKLQKSLEEHETQFEMIKGEWTKVLSEVRKMKKETDEKELEKARLNEKVHDLTLENNSLEEEMRALTREKEDLLVQHDIQKLQVKRMRDLLRARTDELSGLENRKYQLETLYIEKEQKVKAHKEMLAAEWKAYEDQRRKLSLELSNRRVHIDKLKNKYNIMIQRLKPDVEGEEEVSQAQFLIRAIQEREELQRIGDKLDEEIQKLENHDRGLEKTLSLFKTHNINHNAHYKKVDTTDPDICLKMELENKCKDLDTLTSKRIQEQYEYEESANRKQKELEMVLIEQKETEIKRDALSTSKAVLEKDISKLLSSLSTQKTLLKSNLKEIKKIPDADALLQDITLTDNKLKNRNCLLTLSFISESNPVLKSNLDKLLKDEGLSMPVLSRPASSMSVLSSRSAKSSTTRSVNSSQRSSTSSVRRVANTSIISLQ</sequence>
<proteinExistence type="predicted"/>
<keyword evidence="1 2" id="KW-0175">Coiled coil</keyword>
<evidence type="ECO:0000256" key="1">
    <source>
        <dbReference type="ARBA" id="ARBA00023054"/>
    </source>
</evidence>
<organism evidence="4 5">
    <name type="scientific">Naegleria fowleri</name>
    <name type="common">Brain eating amoeba</name>
    <dbReference type="NCBI Taxonomy" id="5763"/>
    <lineage>
        <taxon>Eukaryota</taxon>
        <taxon>Discoba</taxon>
        <taxon>Heterolobosea</taxon>
        <taxon>Tetramitia</taxon>
        <taxon>Eutetramitia</taxon>
        <taxon>Vahlkampfiidae</taxon>
        <taxon>Naegleria</taxon>
    </lineage>
</organism>
<dbReference type="GO" id="GO:0036159">
    <property type="term" value="P:inner dynein arm assembly"/>
    <property type="evidence" value="ECO:0007669"/>
    <property type="project" value="InterPro"/>
</dbReference>
<feature type="region of interest" description="Disordered" evidence="3">
    <location>
        <begin position="564"/>
        <end position="591"/>
    </location>
</feature>
<evidence type="ECO:0008006" key="6">
    <source>
        <dbReference type="Google" id="ProtNLM"/>
    </source>
</evidence>
<evidence type="ECO:0000256" key="3">
    <source>
        <dbReference type="SAM" id="MobiDB-lite"/>
    </source>
</evidence>
<dbReference type="Pfam" id="PF24161">
    <property type="entry name" value="CCDC39"/>
    <property type="match status" value="1"/>
</dbReference>
<evidence type="ECO:0000313" key="4">
    <source>
        <dbReference type="EMBL" id="KAF0981684.1"/>
    </source>
</evidence>
<dbReference type="GO" id="GO:0060285">
    <property type="term" value="P:cilium-dependent cell motility"/>
    <property type="evidence" value="ECO:0007669"/>
    <property type="project" value="TreeGrafter"/>
</dbReference>
<dbReference type="VEuPathDB" id="AmoebaDB:FDP41_012341"/>
<gene>
    <name evidence="4" type="ORF">FDP41_012341</name>
</gene>
<dbReference type="GO" id="GO:0005930">
    <property type="term" value="C:axoneme"/>
    <property type="evidence" value="ECO:0007669"/>
    <property type="project" value="InterPro"/>
</dbReference>
<protein>
    <recommendedName>
        <fullName evidence="6">Coiled-coil domain-containing protein 39</fullName>
    </recommendedName>
</protein>
<dbReference type="GO" id="GO:0003341">
    <property type="term" value="P:cilium movement"/>
    <property type="evidence" value="ECO:0007669"/>
    <property type="project" value="InterPro"/>
</dbReference>
<dbReference type="PANTHER" id="PTHR18962">
    <property type="entry name" value="COILED-COIL DOMAIN-CONTAINING PROTEIN 39"/>
    <property type="match status" value="1"/>
</dbReference>
<keyword evidence="5" id="KW-1185">Reference proteome</keyword>
<dbReference type="Proteomes" id="UP000444721">
    <property type="component" value="Unassembled WGS sequence"/>
</dbReference>
<accession>A0A6A5C5E1</accession>
<feature type="coiled-coil region" evidence="2">
    <location>
        <begin position="355"/>
        <end position="382"/>
    </location>
</feature>
<dbReference type="InterPro" id="IPR033290">
    <property type="entry name" value="CCDC39"/>
</dbReference>
<evidence type="ECO:0000256" key="2">
    <source>
        <dbReference type="SAM" id="Coils"/>
    </source>
</evidence>
<dbReference type="RefSeq" id="XP_044566397.1">
    <property type="nucleotide sequence ID" value="XM_044702851.1"/>
</dbReference>
<feature type="coiled-coil region" evidence="2">
    <location>
        <begin position="15"/>
        <end position="98"/>
    </location>
</feature>
<dbReference type="Gene3D" id="1.20.5.1160">
    <property type="entry name" value="Vasodilator-stimulated phosphoprotein"/>
    <property type="match status" value="1"/>
</dbReference>
<evidence type="ECO:0000313" key="5">
    <source>
        <dbReference type="Proteomes" id="UP000444721"/>
    </source>
</evidence>
<dbReference type="EMBL" id="VFQX01000013">
    <property type="protein sequence ID" value="KAF0981684.1"/>
    <property type="molecule type" value="Genomic_DNA"/>
</dbReference>